<evidence type="ECO:0000313" key="2">
    <source>
        <dbReference type="Proteomes" id="UP000308600"/>
    </source>
</evidence>
<organism evidence="1 2">
    <name type="scientific">Pluteus cervinus</name>
    <dbReference type="NCBI Taxonomy" id="181527"/>
    <lineage>
        <taxon>Eukaryota</taxon>
        <taxon>Fungi</taxon>
        <taxon>Dikarya</taxon>
        <taxon>Basidiomycota</taxon>
        <taxon>Agaricomycotina</taxon>
        <taxon>Agaricomycetes</taxon>
        <taxon>Agaricomycetidae</taxon>
        <taxon>Agaricales</taxon>
        <taxon>Pluteineae</taxon>
        <taxon>Pluteaceae</taxon>
        <taxon>Pluteus</taxon>
    </lineage>
</organism>
<dbReference type="EMBL" id="ML208366">
    <property type="protein sequence ID" value="TFK67800.1"/>
    <property type="molecule type" value="Genomic_DNA"/>
</dbReference>
<sequence>MATMLGELIPLRAYLDELPLELLLRVLQHSRDDIVTIAQVSRYLNSVAVSYYFPGRSEPHYLNSVILHFDDFRTTMSSLCTTRTVETNMTFTSGDILALLSIAFDIRAVGELVWEFTGVDYADPSRRLVKHYRRLALFLNRLRRVDKISLSFKGRNTRRPSHVIIPPELDGWTLVMTDLMNTCVEKMRMNPNGAEGFEMKGGLPIMGYTLKIPKLGRHWRLDQRVVGFLKNMFKDAETRNPTFHGSGWRVLRRGNKSLSNADANIAISPEARLIAKSTKKFTISAEVFLHPPLCEWTYQFMSSAPLTSLTLEDLRYHKSWWKAMLTWLSNPLQHLEEFTIRNCANVPAPSLARFLRNLRQLKHCIVDIRFKDYPSDLISLDLSNLTTFVAPSNFLYVTRSNRFQRFLHRQSSLSTLCIVLSLQNDYRRVEVVLEAYSNVPWVILDLKRASCFDMEYSEWPTCLKQPKHTLDEKPMIPRCYGVVREVVVSRDVMNFLATTTGFKQRLLEFLGVFKGLKVLRVQGSGNIDKTIITESTTSQTHVAGIAGSGGDDHVYRWVKPPRLDLLKGACGSLEVIELEGTDGKVVLRDFR</sequence>
<protein>
    <submittedName>
        <fullName evidence="1">Uncharacterized protein</fullName>
    </submittedName>
</protein>
<reference evidence="1 2" key="1">
    <citation type="journal article" date="2019" name="Nat. Ecol. Evol.">
        <title>Megaphylogeny resolves global patterns of mushroom evolution.</title>
        <authorList>
            <person name="Varga T."/>
            <person name="Krizsan K."/>
            <person name="Foldi C."/>
            <person name="Dima B."/>
            <person name="Sanchez-Garcia M."/>
            <person name="Sanchez-Ramirez S."/>
            <person name="Szollosi G.J."/>
            <person name="Szarkandi J.G."/>
            <person name="Papp V."/>
            <person name="Albert L."/>
            <person name="Andreopoulos W."/>
            <person name="Angelini C."/>
            <person name="Antonin V."/>
            <person name="Barry K.W."/>
            <person name="Bougher N.L."/>
            <person name="Buchanan P."/>
            <person name="Buyck B."/>
            <person name="Bense V."/>
            <person name="Catcheside P."/>
            <person name="Chovatia M."/>
            <person name="Cooper J."/>
            <person name="Damon W."/>
            <person name="Desjardin D."/>
            <person name="Finy P."/>
            <person name="Geml J."/>
            <person name="Haridas S."/>
            <person name="Hughes K."/>
            <person name="Justo A."/>
            <person name="Karasinski D."/>
            <person name="Kautmanova I."/>
            <person name="Kiss B."/>
            <person name="Kocsube S."/>
            <person name="Kotiranta H."/>
            <person name="LaButti K.M."/>
            <person name="Lechner B.E."/>
            <person name="Liimatainen K."/>
            <person name="Lipzen A."/>
            <person name="Lukacs Z."/>
            <person name="Mihaltcheva S."/>
            <person name="Morgado L.N."/>
            <person name="Niskanen T."/>
            <person name="Noordeloos M.E."/>
            <person name="Ohm R.A."/>
            <person name="Ortiz-Santana B."/>
            <person name="Ovrebo C."/>
            <person name="Racz N."/>
            <person name="Riley R."/>
            <person name="Savchenko A."/>
            <person name="Shiryaev A."/>
            <person name="Soop K."/>
            <person name="Spirin V."/>
            <person name="Szebenyi C."/>
            <person name="Tomsovsky M."/>
            <person name="Tulloss R.E."/>
            <person name="Uehling J."/>
            <person name="Grigoriev I.V."/>
            <person name="Vagvolgyi C."/>
            <person name="Papp T."/>
            <person name="Martin F.M."/>
            <person name="Miettinen O."/>
            <person name="Hibbett D.S."/>
            <person name="Nagy L.G."/>
        </authorList>
    </citation>
    <scope>NUCLEOTIDE SEQUENCE [LARGE SCALE GENOMIC DNA]</scope>
    <source>
        <strain evidence="1 2">NL-1719</strain>
    </source>
</reference>
<dbReference type="Proteomes" id="UP000308600">
    <property type="component" value="Unassembled WGS sequence"/>
</dbReference>
<evidence type="ECO:0000313" key="1">
    <source>
        <dbReference type="EMBL" id="TFK67800.1"/>
    </source>
</evidence>
<name>A0ACD3AQ04_9AGAR</name>
<accession>A0ACD3AQ04</accession>
<keyword evidence="2" id="KW-1185">Reference proteome</keyword>
<gene>
    <name evidence="1" type="ORF">BDN72DRAFT_960709</name>
</gene>
<proteinExistence type="predicted"/>